<protein>
    <submittedName>
        <fullName evidence="1">Uncharacterized protein</fullName>
    </submittedName>
</protein>
<gene>
    <name evidence="1" type="ORF">LCOR_04661.1</name>
</gene>
<name>A0A068RTE7_9FUNG</name>
<accession>A0A068RTE7</accession>
<dbReference type="Proteomes" id="UP000027586">
    <property type="component" value="Unassembled WGS sequence"/>
</dbReference>
<reference evidence="1" key="1">
    <citation type="submission" date="2013-08" db="EMBL/GenBank/DDBJ databases">
        <title>Gene expansion shapes genome architecture in the human pathogen Lichtheimia corymbifera: an evolutionary genomics analysis in the ancient terrestrial Mucorales (Mucoromycotina).</title>
        <authorList>
            <person name="Schwartze V.U."/>
            <person name="Winter S."/>
            <person name="Shelest E."/>
            <person name="Marcet-Houben M."/>
            <person name="Horn F."/>
            <person name="Wehner S."/>
            <person name="Hoffmann K."/>
            <person name="Riege K."/>
            <person name="Sammeth M."/>
            <person name="Nowrousian M."/>
            <person name="Valiante V."/>
            <person name="Linde J."/>
            <person name="Jacobsen I.D."/>
            <person name="Marz M."/>
            <person name="Brakhage A.A."/>
            <person name="Gabaldon T."/>
            <person name="Bocker S."/>
            <person name="Voigt K."/>
        </authorList>
    </citation>
    <scope>NUCLEOTIDE SEQUENCE [LARGE SCALE GENOMIC DNA]</scope>
    <source>
        <strain evidence="1">FSU 9682</strain>
    </source>
</reference>
<proteinExistence type="predicted"/>
<dbReference type="VEuPathDB" id="FungiDB:LCOR_04661.1"/>
<comment type="caution">
    <text evidence="1">The sequence shown here is derived from an EMBL/GenBank/DDBJ whole genome shotgun (WGS) entry which is preliminary data.</text>
</comment>
<dbReference type="EMBL" id="CBTN010000016">
    <property type="protein sequence ID" value="CDH53294.1"/>
    <property type="molecule type" value="Genomic_DNA"/>
</dbReference>
<organism evidence="1 2">
    <name type="scientific">Lichtheimia corymbifera JMRC:FSU:9682</name>
    <dbReference type="NCBI Taxonomy" id="1263082"/>
    <lineage>
        <taxon>Eukaryota</taxon>
        <taxon>Fungi</taxon>
        <taxon>Fungi incertae sedis</taxon>
        <taxon>Mucoromycota</taxon>
        <taxon>Mucoromycotina</taxon>
        <taxon>Mucoromycetes</taxon>
        <taxon>Mucorales</taxon>
        <taxon>Lichtheimiaceae</taxon>
        <taxon>Lichtheimia</taxon>
    </lineage>
</organism>
<sequence length="127" mass="14071">MKRGHFNRTTLVGSVERTLSASFTIKLSNPRFRNVATSQSASAVDLLTFFRLWLVAILGESDLAHLDRETSTVDAFDPDEQLCSIKGATFDLAEPNRPKDAEALVCVRKPKEDATRRVDPIGGEVHE</sequence>
<evidence type="ECO:0000313" key="2">
    <source>
        <dbReference type="Proteomes" id="UP000027586"/>
    </source>
</evidence>
<keyword evidence="2" id="KW-1185">Reference proteome</keyword>
<dbReference type="AlphaFoldDB" id="A0A068RTE7"/>
<evidence type="ECO:0000313" key="1">
    <source>
        <dbReference type="EMBL" id="CDH53294.1"/>
    </source>
</evidence>